<evidence type="ECO:0000313" key="3">
    <source>
        <dbReference type="Proteomes" id="UP001215598"/>
    </source>
</evidence>
<protein>
    <submittedName>
        <fullName evidence="2">Uncharacterized protein</fullName>
    </submittedName>
</protein>
<dbReference type="AlphaFoldDB" id="A0AAD7ME54"/>
<gene>
    <name evidence="2" type="ORF">B0H16DRAFT_1479019</name>
</gene>
<name>A0AAD7ME54_9AGAR</name>
<comment type="caution">
    <text evidence="2">The sequence shown here is derived from an EMBL/GenBank/DDBJ whole genome shotgun (WGS) entry which is preliminary data.</text>
</comment>
<evidence type="ECO:0000313" key="2">
    <source>
        <dbReference type="EMBL" id="KAJ7712934.1"/>
    </source>
</evidence>
<keyword evidence="3" id="KW-1185">Reference proteome</keyword>
<reference evidence="2" key="1">
    <citation type="submission" date="2023-03" db="EMBL/GenBank/DDBJ databases">
        <title>Massive genome expansion in bonnet fungi (Mycena s.s.) driven by repeated elements and novel gene families across ecological guilds.</title>
        <authorList>
            <consortium name="Lawrence Berkeley National Laboratory"/>
            <person name="Harder C.B."/>
            <person name="Miyauchi S."/>
            <person name="Viragh M."/>
            <person name="Kuo A."/>
            <person name="Thoen E."/>
            <person name="Andreopoulos B."/>
            <person name="Lu D."/>
            <person name="Skrede I."/>
            <person name="Drula E."/>
            <person name="Henrissat B."/>
            <person name="Morin E."/>
            <person name="Kohler A."/>
            <person name="Barry K."/>
            <person name="LaButti K."/>
            <person name="Morin E."/>
            <person name="Salamov A."/>
            <person name="Lipzen A."/>
            <person name="Mereny Z."/>
            <person name="Hegedus B."/>
            <person name="Baldrian P."/>
            <person name="Stursova M."/>
            <person name="Weitz H."/>
            <person name="Taylor A."/>
            <person name="Grigoriev I.V."/>
            <person name="Nagy L.G."/>
            <person name="Martin F."/>
            <person name="Kauserud H."/>
        </authorList>
    </citation>
    <scope>NUCLEOTIDE SEQUENCE</scope>
    <source>
        <strain evidence="2">CBHHK182m</strain>
    </source>
</reference>
<accession>A0AAD7ME54</accession>
<feature type="region of interest" description="Disordered" evidence="1">
    <location>
        <begin position="218"/>
        <end position="240"/>
    </location>
</feature>
<proteinExistence type="predicted"/>
<dbReference type="EMBL" id="JARKIB010000354">
    <property type="protein sequence ID" value="KAJ7712934.1"/>
    <property type="molecule type" value="Genomic_DNA"/>
</dbReference>
<feature type="compositionally biased region" description="Low complexity" evidence="1">
    <location>
        <begin position="218"/>
        <end position="231"/>
    </location>
</feature>
<evidence type="ECO:0000256" key="1">
    <source>
        <dbReference type="SAM" id="MobiDB-lite"/>
    </source>
</evidence>
<organism evidence="2 3">
    <name type="scientific">Mycena metata</name>
    <dbReference type="NCBI Taxonomy" id="1033252"/>
    <lineage>
        <taxon>Eukaryota</taxon>
        <taxon>Fungi</taxon>
        <taxon>Dikarya</taxon>
        <taxon>Basidiomycota</taxon>
        <taxon>Agaricomycotina</taxon>
        <taxon>Agaricomycetes</taxon>
        <taxon>Agaricomycetidae</taxon>
        <taxon>Agaricales</taxon>
        <taxon>Marasmiineae</taxon>
        <taxon>Mycenaceae</taxon>
        <taxon>Mycena</taxon>
    </lineage>
</organism>
<dbReference type="Proteomes" id="UP001215598">
    <property type="component" value="Unassembled WGS sequence"/>
</dbReference>
<sequence length="354" mass="39471">MSPFNSSELGPTSGYTNINASLRSVILNFYLGYARSFSVPFFLPIRWSNDPLGITSREHGFLSTSKKFAAVPLIKHPGVLLFSSCVVNWSMGWGPDVTYFKQLRRNRSIPVISSFQGFSFDSLAKYWPAYHETNTTTLKSTVAVKQQSPGPRPGDHGIPIFFPHHHHHDEHMPDRTCPHPTVNATVNATPNGLDADASPHRRLRPLGEGGCIILRRTAPTSRTPTPRPAASLMPPTQTPVQDAHPAELNRAMDWDNGIDDLVSLNRHSITPFARLFPQSSTNWPAELKYYSSLGIGLKTIIYFTTDSTVISAIGFFGFDPSFVHTVCYLTIVRMVVCQLMSMYTAFYLVKAIWV</sequence>